<feature type="region of interest" description="Disordered" evidence="2">
    <location>
        <begin position="171"/>
        <end position="229"/>
    </location>
</feature>
<gene>
    <name evidence="4" type="ORF">UA74_11880</name>
</gene>
<proteinExistence type="inferred from homology"/>
<dbReference type="KEGG" id="acad:UA74_11880"/>
<protein>
    <submittedName>
        <fullName evidence="4">Amidohydrolase</fullName>
    </submittedName>
</protein>
<accession>A0AAC9PS36</accession>
<evidence type="ECO:0000313" key="5">
    <source>
        <dbReference type="Proteomes" id="UP000185511"/>
    </source>
</evidence>
<sequence length="379" mass="40250">MTTESVVDAHHHLWDPARRAYPWMAGEAFAPIRRRYGLGELTGVLATTAVEATVLVQTVGDRAETVEFLAQAAHSEGLIAGVVGWLDLTAASVADDIAELRARPGGAALVGIRHQVEDETDPDWLARADVRRGLRAVADAGLAYDLLVRPDQLDAAGDVVRAVPDLRFVLDHGGKPPIRESGKPPFKERGKPPISASGNPPAEDGGVPADERHAEPPVAADPAQAARHRGAVVPDIAAAGSRSGVDAASNVDGVGTSDLSAGGMVEWDGWAQSSGAAQWSAALGELAEAENVMCKLSGLITEASWSDWTIEDIRPYADRLLSTFGPQRLIYGSDWPVCELAGTYGEVLTLAGRLTDALSDVERRRVLAANARDWYRLRA</sequence>
<dbReference type="PANTHER" id="PTHR43569">
    <property type="entry name" value="AMIDOHYDROLASE"/>
    <property type="match status" value="1"/>
</dbReference>
<dbReference type="InterPro" id="IPR006680">
    <property type="entry name" value="Amidohydro-rel"/>
</dbReference>
<name>A0AAC9PS36_9PSEU</name>
<evidence type="ECO:0000313" key="4">
    <source>
        <dbReference type="EMBL" id="APU14436.1"/>
    </source>
</evidence>
<dbReference type="InterPro" id="IPR052350">
    <property type="entry name" value="Metallo-dep_Lactonases"/>
</dbReference>
<dbReference type="Pfam" id="PF04909">
    <property type="entry name" value="Amidohydro_2"/>
    <property type="match status" value="2"/>
</dbReference>
<comment type="similarity">
    <text evidence="1">Belongs to the metallo-dependent hydrolases superfamily.</text>
</comment>
<evidence type="ECO:0000256" key="2">
    <source>
        <dbReference type="SAM" id="MobiDB-lite"/>
    </source>
</evidence>
<reference evidence="5" key="1">
    <citation type="submission" date="2016-06" db="EMBL/GenBank/DDBJ databases">
        <title>Complete genome sequence of Actinoalloteichus fjordicus DSM 46855 (=ADI127-17), type strain of the new species Actinoalloteichus fjordicus.</title>
        <authorList>
            <person name="Ruckert C."/>
            <person name="Nouioui I."/>
            <person name="Willmese J."/>
            <person name="van Wezel G."/>
            <person name="Klenk H.-P."/>
            <person name="Kalinowski J."/>
            <person name="Zotchev S.B."/>
        </authorList>
    </citation>
    <scope>NUCLEOTIDE SEQUENCE [LARGE SCALE GENOMIC DNA]</scope>
    <source>
        <strain evidence="5">ADI127-7</strain>
    </source>
</reference>
<dbReference type="Gene3D" id="3.20.20.140">
    <property type="entry name" value="Metal-dependent hydrolases"/>
    <property type="match status" value="1"/>
</dbReference>
<dbReference type="Proteomes" id="UP000185511">
    <property type="component" value="Chromosome"/>
</dbReference>
<dbReference type="GO" id="GO:0016787">
    <property type="term" value="F:hydrolase activity"/>
    <property type="evidence" value="ECO:0007669"/>
    <property type="project" value="InterPro"/>
</dbReference>
<keyword evidence="5" id="KW-1185">Reference proteome</keyword>
<dbReference type="InterPro" id="IPR032466">
    <property type="entry name" value="Metal_Hydrolase"/>
</dbReference>
<organism evidence="4 5">
    <name type="scientific">Actinoalloteichus fjordicus</name>
    <dbReference type="NCBI Taxonomy" id="1612552"/>
    <lineage>
        <taxon>Bacteria</taxon>
        <taxon>Bacillati</taxon>
        <taxon>Actinomycetota</taxon>
        <taxon>Actinomycetes</taxon>
        <taxon>Pseudonocardiales</taxon>
        <taxon>Pseudonocardiaceae</taxon>
        <taxon>Actinoalloteichus</taxon>
    </lineage>
</organism>
<evidence type="ECO:0000256" key="1">
    <source>
        <dbReference type="ARBA" id="ARBA00038310"/>
    </source>
</evidence>
<dbReference type="PANTHER" id="PTHR43569:SF2">
    <property type="entry name" value="AMIDOHYDROLASE-RELATED DOMAIN-CONTAINING PROTEIN"/>
    <property type="match status" value="1"/>
</dbReference>
<dbReference type="SUPFAM" id="SSF51556">
    <property type="entry name" value="Metallo-dependent hydrolases"/>
    <property type="match status" value="2"/>
</dbReference>
<feature type="domain" description="Amidohydrolase-related" evidence="3">
    <location>
        <begin position="275"/>
        <end position="377"/>
    </location>
</feature>
<feature type="domain" description="Amidohydrolase-related" evidence="3">
    <location>
        <begin position="7"/>
        <end position="188"/>
    </location>
</feature>
<dbReference type="AlphaFoldDB" id="A0AAC9PS36"/>
<dbReference type="RefSeq" id="WP_075740312.1">
    <property type="nucleotide sequence ID" value="NZ_CP016076.1"/>
</dbReference>
<evidence type="ECO:0000259" key="3">
    <source>
        <dbReference type="Pfam" id="PF04909"/>
    </source>
</evidence>
<dbReference type="EMBL" id="CP016076">
    <property type="protein sequence ID" value="APU14436.1"/>
    <property type="molecule type" value="Genomic_DNA"/>
</dbReference>
<feature type="compositionally biased region" description="Basic and acidic residues" evidence="2">
    <location>
        <begin position="171"/>
        <end position="191"/>
    </location>
</feature>